<evidence type="ECO:0000313" key="8">
    <source>
        <dbReference type="Proteomes" id="UP001497392"/>
    </source>
</evidence>
<feature type="transmembrane region" description="Helical" evidence="6">
    <location>
        <begin position="89"/>
        <end position="108"/>
    </location>
</feature>
<dbReference type="PANTHER" id="PTHR12668:SF43">
    <property type="entry name" value="TRANSMEMBRANE PROTEIN 14 HOMOLOG"/>
    <property type="match status" value="1"/>
</dbReference>
<evidence type="ECO:0000256" key="2">
    <source>
        <dbReference type="ARBA" id="ARBA00007590"/>
    </source>
</evidence>
<dbReference type="Gene3D" id="1.10.10.1740">
    <property type="entry name" value="Transmembrane protein 14-like"/>
    <property type="match status" value="1"/>
</dbReference>
<name>A0ABP1FQP1_9CHLO</name>
<comment type="subcellular location">
    <subcellularLocation>
        <location evidence="1">Membrane</location>
    </subcellularLocation>
</comment>
<dbReference type="InterPro" id="IPR005349">
    <property type="entry name" value="TMEM14"/>
</dbReference>
<dbReference type="InterPro" id="IPR044890">
    <property type="entry name" value="TMEM14_sf"/>
</dbReference>
<keyword evidence="4 6" id="KW-1133">Transmembrane helix</keyword>
<dbReference type="Proteomes" id="UP001497392">
    <property type="component" value="Unassembled WGS sequence"/>
</dbReference>
<gene>
    <name evidence="7" type="primary">g3182</name>
    <name evidence="7" type="ORF">VP750_LOCUS2718</name>
</gene>
<keyword evidence="8" id="KW-1185">Reference proteome</keyword>
<reference evidence="7 8" key="1">
    <citation type="submission" date="2024-06" db="EMBL/GenBank/DDBJ databases">
        <authorList>
            <person name="Kraege A."/>
            <person name="Thomma B."/>
        </authorList>
    </citation>
    <scope>NUCLEOTIDE SEQUENCE [LARGE SCALE GENOMIC DNA]</scope>
</reference>
<keyword evidence="5 6" id="KW-0472">Membrane</keyword>
<keyword evidence="3 6" id="KW-0812">Transmembrane</keyword>
<evidence type="ECO:0000256" key="4">
    <source>
        <dbReference type="ARBA" id="ARBA00022989"/>
    </source>
</evidence>
<dbReference type="PANTHER" id="PTHR12668">
    <property type="entry name" value="TRANSMEMBRANE PROTEIN 14, 15"/>
    <property type="match status" value="1"/>
</dbReference>
<accession>A0ABP1FQP1</accession>
<evidence type="ECO:0000256" key="3">
    <source>
        <dbReference type="ARBA" id="ARBA00022692"/>
    </source>
</evidence>
<proteinExistence type="inferred from homology"/>
<sequence length="119" mass="12542">MYDFCFTFPYAALLALGGVIGFLTKGSLPSLMGGLGSALILAIAGQRSISYYHQGKLCKPATAVSLAVALLLTGMMYKRYQSTGKMMPAGMVAILSAAMSVFYVWNIIAVKPPAAQHAS</sequence>
<comment type="similarity">
    <text evidence="2">Belongs to the TMEM14 family.</text>
</comment>
<evidence type="ECO:0000256" key="5">
    <source>
        <dbReference type="ARBA" id="ARBA00023136"/>
    </source>
</evidence>
<feature type="transmembrane region" description="Helical" evidence="6">
    <location>
        <begin position="6"/>
        <end position="24"/>
    </location>
</feature>
<organism evidence="7 8">
    <name type="scientific">Coccomyxa viridis</name>
    <dbReference type="NCBI Taxonomy" id="1274662"/>
    <lineage>
        <taxon>Eukaryota</taxon>
        <taxon>Viridiplantae</taxon>
        <taxon>Chlorophyta</taxon>
        <taxon>core chlorophytes</taxon>
        <taxon>Trebouxiophyceae</taxon>
        <taxon>Trebouxiophyceae incertae sedis</taxon>
        <taxon>Coccomyxaceae</taxon>
        <taxon>Coccomyxa</taxon>
    </lineage>
</organism>
<protein>
    <submittedName>
        <fullName evidence="7">G3182 protein</fullName>
    </submittedName>
</protein>
<evidence type="ECO:0000313" key="7">
    <source>
        <dbReference type="EMBL" id="CAL5221059.1"/>
    </source>
</evidence>
<feature type="transmembrane region" description="Helical" evidence="6">
    <location>
        <begin position="31"/>
        <end position="49"/>
    </location>
</feature>
<comment type="caution">
    <text evidence="7">The sequence shown here is derived from an EMBL/GenBank/DDBJ whole genome shotgun (WGS) entry which is preliminary data.</text>
</comment>
<dbReference type="Pfam" id="PF03647">
    <property type="entry name" value="Tmemb_14"/>
    <property type="match status" value="1"/>
</dbReference>
<feature type="transmembrane region" description="Helical" evidence="6">
    <location>
        <begin position="61"/>
        <end position="77"/>
    </location>
</feature>
<dbReference type="EMBL" id="CAXHTA020000004">
    <property type="protein sequence ID" value="CAL5221059.1"/>
    <property type="molecule type" value="Genomic_DNA"/>
</dbReference>
<evidence type="ECO:0000256" key="6">
    <source>
        <dbReference type="SAM" id="Phobius"/>
    </source>
</evidence>
<evidence type="ECO:0000256" key="1">
    <source>
        <dbReference type="ARBA" id="ARBA00004370"/>
    </source>
</evidence>